<dbReference type="Gene3D" id="2.40.160.20">
    <property type="match status" value="1"/>
</dbReference>
<dbReference type="SUPFAM" id="SSF50199">
    <property type="entry name" value="Staphylococcal nuclease"/>
    <property type="match status" value="1"/>
</dbReference>
<dbReference type="KEGG" id="dhy:DESAM_22383"/>
<evidence type="ECO:0000313" key="3">
    <source>
        <dbReference type="Proteomes" id="UP000010808"/>
    </source>
</evidence>
<evidence type="ECO:0000256" key="1">
    <source>
        <dbReference type="SAM" id="MobiDB-lite"/>
    </source>
</evidence>
<dbReference type="HOGENOM" id="CLU_602348_0_0_7"/>
<organism evidence="2 3">
    <name type="scientific">Maridesulfovibrio hydrothermalis AM13 = DSM 14728</name>
    <dbReference type="NCBI Taxonomy" id="1121451"/>
    <lineage>
        <taxon>Bacteria</taxon>
        <taxon>Pseudomonadati</taxon>
        <taxon>Thermodesulfobacteriota</taxon>
        <taxon>Desulfovibrionia</taxon>
        <taxon>Desulfovibrionales</taxon>
        <taxon>Desulfovibrionaceae</taxon>
        <taxon>Maridesulfovibrio</taxon>
    </lineage>
</organism>
<evidence type="ECO:0000313" key="2">
    <source>
        <dbReference type="EMBL" id="CCO24650.1"/>
    </source>
</evidence>
<feature type="compositionally biased region" description="Polar residues" evidence="1">
    <location>
        <begin position="227"/>
        <end position="244"/>
    </location>
</feature>
<gene>
    <name evidence="2" type="ORF">DESAM_22383</name>
</gene>
<feature type="region of interest" description="Disordered" evidence="1">
    <location>
        <begin position="214"/>
        <end position="250"/>
    </location>
</feature>
<accession>L0REN1</accession>
<dbReference type="InterPro" id="IPR011250">
    <property type="entry name" value="OMP/PagP_B-barrel"/>
</dbReference>
<dbReference type="AlphaFoldDB" id="L0REN1"/>
<dbReference type="EMBL" id="FO203522">
    <property type="protein sequence ID" value="CCO24650.1"/>
    <property type="molecule type" value="Genomic_DNA"/>
</dbReference>
<dbReference type="STRING" id="1121451.DESAM_22383"/>
<keyword evidence="3" id="KW-1185">Reference proteome</keyword>
<name>L0REN1_9BACT</name>
<reference evidence="2 3" key="1">
    <citation type="submission" date="2012-10" db="EMBL/GenBank/DDBJ databases">
        <authorList>
            <person name="Genoscope - CEA"/>
        </authorList>
    </citation>
    <scope>NUCLEOTIDE SEQUENCE [LARGE SCALE GENOMIC DNA]</scope>
    <source>
        <strain evidence="3">AM13 / DSM 14728</strain>
    </source>
</reference>
<dbReference type="PATRIC" id="fig|1121451.3.peg.2605"/>
<dbReference type="Proteomes" id="UP000010808">
    <property type="component" value="Chromosome"/>
</dbReference>
<proteinExistence type="predicted"/>
<evidence type="ECO:0008006" key="4">
    <source>
        <dbReference type="Google" id="ProtNLM"/>
    </source>
</evidence>
<dbReference type="InterPro" id="IPR035437">
    <property type="entry name" value="SNase_OB-fold_sf"/>
</dbReference>
<dbReference type="RefSeq" id="WP_015337250.1">
    <property type="nucleotide sequence ID" value="NC_020055.1"/>
</dbReference>
<sequence>MRKLLIILFVILYLPAVAFAWPGKIVAVENANTFVVLKEGQTPVKVELAGVKPSTDIDAAESKLNSSGIALMKEVEVRELGISDNKVLLGDITVDGKSLAKELLDEGVVQSSAPILEPAPQVADVDKILDQSEVVSQGSMPNEKPAPPTSNNILAELSPETETSQPPVIKTTPQETYAAQVKTPKTQVRYIRTYQQPQSLGLWPARTAPAATPASAAVRQPVEHSRQQSPAIMPRQTTEETPAIQSPGDISKKDYDLAVRVQRKTTRIKNSGFFVPKKKSETFIGASIGTQMSAKPTNTVPYSSLGAMGGASIRHFYPSGLGIGGDIFMSRTSGKSGTIDSSSNATNGTAYDYKSKSFDTYTFTGSLLYRFYTDTNITPYIAAHGGYSFFSSPSTEFNMSDGAPVAGGGAGLLYDFDSGFTIGADFRYLKTLGTKSHDPDGFFDSTLNFGYTFD</sequence>
<dbReference type="SUPFAM" id="SSF56925">
    <property type="entry name" value="OMPA-like"/>
    <property type="match status" value="1"/>
</dbReference>
<protein>
    <recommendedName>
        <fullName evidence="4">Outer membrane protein beta-barrel domain-containing protein</fullName>
    </recommendedName>
</protein>
<dbReference type="eggNOG" id="ENOG5031B88">
    <property type="taxonomic scope" value="Bacteria"/>
</dbReference>
<dbReference type="OrthoDB" id="5447198at2"/>